<reference evidence="3" key="1">
    <citation type="journal article" date="2016" name="Gigascience">
        <title>De novo construction of an expanded transcriptome assembly for the western tarnished plant bug, Lygus hesperus.</title>
        <authorList>
            <person name="Tassone E.E."/>
            <person name="Geib S.M."/>
            <person name="Hall B."/>
            <person name="Fabrick J.A."/>
            <person name="Brent C.S."/>
            <person name="Hull J.J."/>
        </authorList>
    </citation>
    <scope>NUCLEOTIDE SEQUENCE</scope>
</reference>
<feature type="signal peptide" evidence="2">
    <location>
        <begin position="1"/>
        <end position="18"/>
    </location>
</feature>
<proteinExistence type="predicted"/>
<protein>
    <submittedName>
        <fullName evidence="3">Uncharacterized protein</fullName>
    </submittedName>
</protein>
<keyword evidence="1" id="KW-0812">Transmembrane</keyword>
<feature type="transmembrane region" description="Helical" evidence="1">
    <location>
        <begin position="37"/>
        <end position="57"/>
    </location>
</feature>
<keyword evidence="2" id="KW-0732">Signal</keyword>
<dbReference type="InterPro" id="IPR036259">
    <property type="entry name" value="MFS_trans_sf"/>
</dbReference>
<accession>A0A146LJS5</accession>
<organism evidence="3">
    <name type="scientific">Lygus hesperus</name>
    <name type="common">Western plant bug</name>
    <dbReference type="NCBI Taxonomy" id="30085"/>
    <lineage>
        <taxon>Eukaryota</taxon>
        <taxon>Metazoa</taxon>
        <taxon>Ecdysozoa</taxon>
        <taxon>Arthropoda</taxon>
        <taxon>Hexapoda</taxon>
        <taxon>Insecta</taxon>
        <taxon>Pterygota</taxon>
        <taxon>Neoptera</taxon>
        <taxon>Paraneoptera</taxon>
        <taxon>Hemiptera</taxon>
        <taxon>Heteroptera</taxon>
        <taxon>Panheteroptera</taxon>
        <taxon>Cimicomorpha</taxon>
        <taxon>Miridae</taxon>
        <taxon>Mirini</taxon>
        <taxon>Lygus</taxon>
    </lineage>
</organism>
<evidence type="ECO:0000256" key="1">
    <source>
        <dbReference type="SAM" id="Phobius"/>
    </source>
</evidence>
<keyword evidence="1" id="KW-1133">Transmembrane helix</keyword>
<dbReference type="Gene3D" id="1.20.1250.20">
    <property type="entry name" value="MFS general substrate transporter like domains"/>
    <property type="match status" value="1"/>
</dbReference>
<dbReference type="EMBL" id="GDHC01011939">
    <property type="protein sequence ID" value="JAQ06690.1"/>
    <property type="molecule type" value="Transcribed_RNA"/>
</dbReference>
<evidence type="ECO:0000256" key="2">
    <source>
        <dbReference type="SAM" id="SignalP"/>
    </source>
</evidence>
<feature type="transmembrane region" description="Helical" evidence="1">
    <location>
        <begin position="77"/>
        <end position="100"/>
    </location>
</feature>
<dbReference type="AlphaFoldDB" id="A0A146LJS5"/>
<gene>
    <name evidence="3" type="ORF">g.16594</name>
</gene>
<keyword evidence="1" id="KW-0472">Membrane</keyword>
<feature type="non-terminal residue" evidence="3">
    <location>
        <position position="109"/>
    </location>
</feature>
<name>A0A146LJS5_LYGHE</name>
<feature type="non-terminal residue" evidence="3">
    <location>
        <position position="1"/>
    </location>
</feature>
<sequence length="109" mass="11738">RSVLWLVILNHLRISSMGSSEGTVLSTGRNAGIAKQVISSAIVSIGSLFGGMMQGWTSPMTLQLQSEDSPVGRMTTGQIANMTAIPFYFGPVMSLSFIYVNNKWGRKPA</sequence>
<feature type="chain" id="PRO_5007527258" evidence="2">
    <location>
        <begin position="19"/>
        <end position="109"/>
    </location>
</feature>
<evidence type="ECO:0000313" key="3">
    <source>
        <dbReference type="EMBL" id="JAQ06690.1"/>
    </source>
</evidence>